<evidence type="ECO:0008006" key="4">
    <source>
        <dbReference type="Google" id="ProtNLM"/>
    </source>
</evidence>
<dbReference type="KEGG" id="fak:FUA48_11230"/>
<evidence type="ECO:0000256" key="1">
    <source>
        <dbReference type="SAM" id="MobiDB-lite"/>
    </source>
</evidence>
<protein>
    <recommendedName>
        <fullName evidence="4">DUF1376 domain-containing protein</fullName>
    </recommendedName>
</protein>
<reference evidence="2 3" key="1">
    <citation type="submission" date="2019-08" db="EMBL/GenBank/DDBJ databases">
        <title>Flavobacterium alkalisoli sp. nov., isolated from rhizosphere soil of Suaeda salsa.</title>
        <authorList>
            <person name="Sun J.-Q."/>
            <person name="Xu L."/>
        </authorList>
    </citation>
    <scope>NUCLEOTIDE SEQUENCE [LARGE SCALE GENOMIC DNA]</scope>
    <source>
        <strain evidence="2 3">XS-5</strain>
    </source>
</reference>
<dbReference type="OrthoDB" id="1345254at2"/>
<sequence length="264" mass="29966">MSKKNLPHIQLYIGDWERDCNVLSLEAEMAWMKIVFKMHLSGKEPVYKTSAKGLQILWKCSPQKVQEIIAELDINQICGIQSLADGYEFKSRRLEKENTTSKTRSEAAKKRYSKDQKDTNPTSKTPAKVLQNTDIDNDNDIDIDNKNVNNGKEGMGEKPTVLLPYTSAEFATQWQLWKNYRHKEHRQNYHSPESEQAALAELNSLAQGQQTTAIAILHQSMGKGWKGLFELKPQGNAGKPPAGKSKVKYSDDFKRKIAQRLQSG</sequence>
<evidence type="ECO:0000313" key="2">
    <source>
        <dbReference type="EMBL" id="QEE50132.1"/>
    </source>
</evidence>
<dbReference type="Proteomes" id="UP000321222">
    <property type="component" value="Chromosome"/>
</dbReference>
<feature type="region of interest" description="Disordered" evidence="1">
    <location>
        <begin position="94"/>
        <end position="156"/>
    </location>
</feature>
<proteinExistence type="predicted"/>
<dbReference type="RefSeq" id="WP_147583620.1">
    <property type="nucleotide sequence ID" value="NZ_CP042831.1"/>
</dbReference>
<dbReference type="AlphaFoldDB" id="A0A5B9FYY4"/>
<feature type="compositionally biased region" description="Basic and acidic residues" evidence="1">
    <location>
        <begin position="94"/>
        <end position="118"/>
    </location>
</feature>
<accession>A0A5B9FYY4</accession>
<organism evidence="2 3">
    <name type="scientific">Flavobacterium alkalisoli</name>
    <dbReference type="NCBI Taxonomy" id="2602769"/>
    <lineage>
        <taxon>Bacteria</taxon>
        <taxon>Pseudomonadati</taxon>
        <taxon>Bacteroidota</taxon>
        <taxon>Flavobacteriia</taxon>
        <taxon>Flavobacteriales</taxon>
        <taxon>Flavobacteriaceae</taxon>
        <taxon>Flavobacterium</taxon>
    </lineage>
</organism>
<dbReference type="EMBL" id="CP042831">
    <property type="protein sequence ID" value="QEE50132.1"/>
    <property type="molecule type" value="Genomic_DNA"/>
</dbReference>
<name>A0A5B9FYY4_9FLAO</name>
<keyword evidence="3" id="KW-1185">Reference proteome</keyword>
<gene>
    <name evidence="2" type="ORF">FUA48_11230</name>
</gene>
<evidence type="ECO:0000313" key="3">
    <source>
        <dbReference type="Proteomes" id="UP000321222"/>
    </source>
</evidence>
<feature type="region of interest" description="Disordered" evidence="1">
    <location>
        <begin position="228"/>
        <end position="250"/>
    </location>
</feature>
<feature type="compositionally biased region" description="Polar residues" evidence="1">
    <location>
        <begin position="119"/>
        <end position="133"/>
    </location>
</feature>